<evidence type="ECO:0000313" key="3">
    <source>
        <dbReference type="EMBL" id="WVZ51366.1"/>
    </source>
</evidence>
<feature type="region of interest" description="Disordered" evidence="1">
    <location>
        <begin position="1"/>
        <end position="40"/>
    </location>
</feature>
<keyword evidence="2" id="KW-0472">Membrane</keyword>
<sequence>MEKMPEGSKTTPAVIVRPEEEDLSGEKVPPEGTMTSPGVTVPVRAEEDLGLGGEGSVVVDLEIMPDPGIKTSPVITVRAEENLTGDVVAFIERDGKLEHSVRGNEKLRREEVPVALSSSSLVEIIGAEKMLEHSGSARDLEVSIMVDDKDNSSSVVLLHGNEPLPEVILVRTASEDDVRGKAPLLEGEEETILLDPSGSGTAAADGKLEAEKGGSSSWFVDMEKARWNQQCIYRVPEFIKKMTGGDAYQPQFVSLGPLHHGEPGLVPMEEHKRRAVLHLVNRAGKPLGDFVAAIQEVAGELQAAYSDLDDGKWCGSNTGRFVEMMVTDGCFLLEMMRKDEILSGGETDDDEYAANDPVFGDRTFPTLWPIMRTDMIAMENQLPLVVLERLLAVQHGTSVLKLHDGLEAILLNLMAYEWLHPDADHDVASYISFVDKIIDDKKVVEMFHKLTQLALCPNHSRLGHVQRKVNVYCKKPWNRWRASFTNTYLSNPWVFISLMAAIFLLIAALLQTVYTILSFYKG</sequence>
<dbReference type="AlphaFoldDB" id="A0AAQ3PQT2"/>
<organism evidence="3 4">
    <name type="scientific">Paspalum notatum var. saurae</name>
    <dbReference type="NCBI Taxonomy" id="547442"/>
    <lineage>
        <taxon>Eukaryota</taxon>
        <taxon>Viridiplantae</taxon>
        <taxon>Streptophyta</taxon>
        <taxon>Embryophyta</taxon>
        <taxon>Tracheophyta</taxon>
        <taxon>Spermatophyta</taxon>
        <taxon>Magnoliopsida</taxon>
        <taxon>Liliopsida</taxon>
        <taxon>Poales</taxon>
        <taxon>Poaceae</taxon>
        <taxon>PACMAD clade</taxon>
        <taxon>Panicoideae</taxon>
        <taxon>Andropogonodae</taxon>
        <taxon>Paspaleae</taxon>
        <taxon>Paspalinae</taxon>
        <taxon>Paspalum</taxon>
    </lineage>
</organism>
<keyword evidence="2" id="KW-0812">Transmembrane</keyword>
<dbReference type="InterPro" id="IPR004158">
    <property type="entry name" value="DUF247_pln"/>
</dbReference>
<keyword evidence="2" id="KW-1133">Transmembrane helix</keyword>
<name>A0AAQ3PQT2_PASNO</name>
<dbReference type="EMBL" id="CP144745">
    <property type="protein sequence ID" value="WVZ51366.1"/>
    <property type="molecule type" value="Genomic_DNA"/>
</dbReference>
<dbReference type="Pfam" id="PF03140">
    <property type="entry name" value="DUF247"/>
    <property type="match status" value="2"/>
</dbReference>
<keyword evidence="4" id="KW-1185">Reference proteome</keyword>
<evidence type="ECO:0000313" key="4">
    <source>
        <dbReference type="Proteomes" id="UP001341281"/>
    </source>
</evidence>
<accession>A0AAQ3PQT2</accession>
<dbReference type="Proteomes" id="UP001341281">
    <property type="component" value="Chromosome 01"/>
</dbReference>
<dbReference type="PANTHER" id="PTHR31170">
    <property type="entry name" value="BNAC04G53230D PROTEIN"/>
    <property type="match status" value="1"/>
</dbReference>
<proteinExistence type="predicted"/>
<gene>
    <name evidence="3" type="ORF">U9M48_002518</name>
</gene>
<evidence type="ECO:0000256" key="1">
    <source>
        <dbReference type="SAM" id="MobiDB-lite"/>
    </source>
</evidence>
<reference evidence="3 4" key="1">
    <citation type="submission" date="2024-02" db="EMBL/GenBank/DDBJ databases">
        <title>High-quality chromosome-scale genome assembly of Pensacola bahiagrass (Paspalum notatum Flugge var. saurae).</title>
        <authorList>
            <person name="Vega J.M."/>
            <person name="Podio M."/>
            <person name="Orjuela J."/>
            <person name="Siena L.A."/>
            <person name="Pessino S.C."/>
            <person name="Combes M.C."/>
            <person name="Mariac C."/>
            <person name="Albertini E."/>
            <person name="Pupilli F."/>
            <person name="Ortiz J.P.A."/>
            <person name="Leblanc O."/>
        </authorList>
    </citation>
    <scope>NUCLEOTIDE SEQUENCE [LARGE SCALE GENOMIC DNA]</scope>
    <source>
        <strain evidence="3">R1</strain>
        <tissue evidence="3">Leaf</tissue>
    </source>
</reference>
<dbReference type="PANTHER" id="PTHR31170:SF18">
    <property type="entry name" value="(WILD MALAYSIAN BANANA) HYPOTHETICAL PROTEIN"/>
    <property type="match status" value="1"/>
</dbReference>
<protein>
    <submittedName>
        <fullName evidence="3">Uncharacterized protein</fullName>
    </submittedName>
</protein>
<feature type="transmembrane region" description="Helical" evidence="2">
    <location>
        <begin position="493"/>
        <end position="517"/>
    </location>
</feature>
<evidence type="ECO:0000256" key="2">
    <source>
        <dbReference type="SAM" id="Phobius"/>
    </source>
</evidence>